<feature type="transmembrane region" description="Helical" evidence="11">
    <location>
        <begin position="138"/>
        <end position="160"/>
    </location>
</feature>
<dbReference type="Pfam" id="PF13853">
    <property type="entry name" value="7tm_4"/>
    <property type="match status" value="1"/>
</dbReference>
<name>A0A0N7FY37_NANGA</name>
<dbReference type="PRINTS" id="PR00237">
    <property type="entry name" value="GPCRRHODOPSN"/>
</dbReference>
<evidence type="ECO:0000259" key="12">
    <source>
        <dbReference type="PROSITE" id="PS50262"/>
    </source>
</evidence>
<protein>
    <recommendedName>
        <fullName evidence="11">Olfactory receptor</fullName>
    </recommendedName>
</protein>
<feature type="transmembrane region" description="Helical" evidence="11">
    <location>
        <begin position="57"/>
        <end position="76"/>
    </location>
</feature>
<evidence type="ECO:0000256" key="1">
    <source>
        <dbReference type="ARBA" id="ARBA00004141"/>
    </source>
</evidence>
<dbReference type="PROSITE" id="PS00237">
    <property type="entry name" value="G_PROTEIN_RECEP_F1_1"/>
    <property type="match status" value="1"/>
</dbReference>
<dbReference type="CDD" id="cd15939">
    <property type="entry name" value="7tmA_OR4A-like"/>
    <property type="match status" value="1"/>
</dbReference>
<dbReference type="Gene3D" id="1.20.1070.10">
    <property type="entry name" value="Rhodopsin 7-helix transmembrane proteins"/>
    <property type="match status" value="1"/>
</dbReference>
<evidence type="ECO:0000313" key="14">
    <source>
        <dbReference type="EMBL" id="ALG94472.1"/>
    </source>
</evidence>
<dbReference type="GO" id="GO:0004984">
    <property type="term" value="F:olfactory receptor activity"/>
    <property type="evidence" value="ECO:0007669"/>
    <property type="project" value="InterPro"/>
</dbReference>
<dbReference type="InterPro" id="IPR000725">
    <property type="entry name" value="Olfact_rcpt"/>
</dbReference>
<evidence type="ECO:0000256" key="5">
    <source>
        <dbReference type="ARBA" id="ARBA00022989"/>
    </source>
</evidence>
<dbReference type="GO" id="GO:0005886">
    <property type="term" value="C:plasma membrane"/>
    <property type="evidence" value="ECO:0007669"/>
    <property type="project" value="UniProtKB-SubCell"/>
</dbReference>
<dbReference type="GO" id="GO:0004930">
    <property type="term" value="F:G protein-coupled receptor activity"/>
    <property type="evidence" value="ECO:0007669"/>
    <property type="project" value="UniProtKB-KW"/>
</dbReference>
<feature type="transmembrane region" description="Helical" evidence="11">
    <location>
        <begin position="235"/>
        <end position="256"/>
    </location>
</feature>
<keyword evidence="8 10" id="KW-0675">Receptor</keyword>
<dbReference type="EMBL" id="KT010524">
    <property type="protein sequence ID" value="ALG94461.1"/>
    <property type="molecule type" value="Genomic_DNA"/>
</dbReference>
<evidence type="ECO:0000256" key="3">
    <source>
        <dbReference type="ARBA" id="ARBA00022692"/>
    </source>
</evidence>
<keyword evidence="11" id="KW-1003">Cell membrane</keyword>
<dbReference type="EMBL" id="KT010536">
    <property type="protein sequence ID" value="ALG94473.1"/>
    <property type="molecule type" value="Genomic_DNA"/>
</dbReference>
<feature type="transmembrane region" description="Helical" evidence="11">
    <location>
        <begin position="268"/>
        <end position="287"/>
    </location>
</feature>
<evidence type="ECO:0000313" key="15">
    <source>
        <dbReference type="EMBL" id="ALG94473.1"/>
    </source>
</evidence>
<dbReference type="AlphaFoldDB" id="A0A0N7FY37"/>
<sequence>MMLNTNVSEFILIGLTQEPVRKTIVFSLFVLFYMGTLLGNLLIITTTKTSQALESPMYFFLFYLSLSDTCFSTSIAPRTIVDALRKQATISFTECVIQIVSLHFFGCLEILILIQMAVDRYVAICKPLHYMTIMNHQVCGVLVALAWVGSCVHSLVQIFLALSLPFCGPNEIDHYFCDLQPLLKLACSDTYVTNRLLVSNSGTICSVGFILLMASYIVILHSLRHHSAEERRKALSTCVSHIIVVILFFVPCIFIYTRPATTFPIDKMIAVFYTIGTPFLNPLIYTLRNAEVQIAMRNFWRKTFISADKI</sequence>
<dbReference type="PRINTS" id="PR00245">
    <property type="entry name" value="OLFACTORYR"/>
</dbReference>
<comment type="subcellular location">
    <subcellularLocation>
        <location evidence="11">Cell membrane</location>
        <topology evidence="11">Multi-pass membrane protein</topology>
    </subcellularLocation>
    <subcellularLocation>
        <location evidence="1">Membrane</location>
        <topology evidence="1">Multi-pass membrane protein</topology>
    </subcellularLocation>
</comment>
<feature type="domain" description="G-protein coupled receptors family 1 profile" evidence="12">
    <location>
        <begin position="39"/>
        <end position="285"/>
    </location>
</feature>
<keyword evidence="9 10" id="KW-0807">Transducer</keyword>
<dbReference type="InterPro" id="IPR050427">
    <property type="entry name" value="Olfactory_Receptors"/>
</dbReference>
<evidence type="ECO:0000256" key="4">
    <source>
        <dbReference type="ARBA" id="ARBA00022725"/>
    </source>
</evidence>
<keyword evidence="4 11" id="KW-0552">Olfaction</keyword>
<feature type="transmembrane region" description="Helical" evidence="11">
    <location>
        <begin position="24"/>
        <end position="45"/>
    </location>
</feature>
<keyword evidence="3 10" id="KW-0812">Transmembrane</keyword>
<evidence type="ECO:0000256" key="10">
    <source>
        <dbReference type="RuleBase" id="RU000688"/>
    </source>
</evidence>
<evidence type="ECO:0000256" key="9">
    <source>
        <dbReference type="ARBA" id="ARBA00023224"/>
    </source>
</evidence>
<dbReference type="FunFam" id="1.20.1070.10:FF:000007">
    <property type="entry name" value="Olfactory receptor"/>
    <property type="match status" value="1"/>
</dbReference>
<keyword evidence="6 10" id="KW-0297">G-protein coupled receptor</keyword>
<keyword evidence="7 11" id="KW-0472">Membrane</keyword>
<keyword evidence="5 11" id="KW-1133">Transmembrane helix</keyword>
<organism evidence="14">
    <name type="scientific">Nannospalax galili</name>
    <name type="common">Northern Israeli blind subterranean mole rat</name>
    <name type="synonym">Spalax galili</name>
    <dbReference type="NCBI Taxonomy" id="1026970"/>
    <lineage>
        <taxon>Eukaryota</taxon>
        <taxon>Metazoa</taxon>
        <taxon>Chordata</taxon>
        <taxon>Craniata</taxon>
        <taxon>Vertebrata</taxon>
        <taxon>Euteleostomi</taxon>
        <taxon>Mammalia</taxon>
        <taxon>Eutheria</taxon>
        <taxon>Euarchontoglires</taxon>
        <taxon>Glires</taxon>
        <taxon>Rodentia</taxon>
        <taxon>Myomorpha</taxon>
        <taxon>Muroidea</taxon>
        <taxon>Spalacidae</taxon>
        <taxon>Spalacinae</taxon>
        <taxon>Nannospalax</taxon>
    </lineage>
</organism>
<evidence type="ECO:0000256" key="2">
    <source>
        <dbReference type="ARBA" id="ARBA00022606"/>
    </source>
</evidence>
<dbReference type="SUPFAM" id="SSF81321">
    <property type="entry name" value="Family A G protein-coupled receptor-like"/>
    <property type="match status" value="1"/>
</dbReference>
<dbReference type="InterPro" id="IPR000276">
    <property type="entry name" value="GPCR_Rhodpsn"/>
</dbReference>
<accession>A0A0N7FY37</accession>
<dbReference type="PROSITE" id="PS50262">
    <property type="entry name" value="G_PROTEIN_RECEP_F1_2"/>
    <property type="match status" value="1"/>
</dbReference>
<dbReference type="PANTHER" id="PTHR48002">
    <property type="entry name" value="OLFACTORY RECEPTOR"/>
    <property type="match status" value="1"/>
</dbReference>
<proteinExistence type="inferred from homology"/>
<gene>
    <name evidence="14" type="primary">Olfr17</name>
</gene>
<evidence type="ECO:0000256" key="11">
    <source>
        <dbReference type="RuleBase" id="RU363047"/>
    </source>
</evidence>
<evidence type="ECO:0000256" key="7">
    <source>
        <dbReference type="ARBA" id="ARBA00023136"/>
    </source>
</evidence>
<dbReference type="EMBL" id="KT010535">
    <property type="protein sequence ID" value="ALG94472.1"/>
    <property type="molecule type" value="Genomic_DNA"/>
</dbReference>
<feature type="transmembrane region" description="Helical" evidence="11">
    <location>
        <begin position="201"/>
        <end position="223"/>
    </location>
</feature>
<evidence type="ECO:0000256" key="8">
    <source>
        <dbReference type="ARBA" id="ARBA00023170"/>
    </source>
</evidence>
<comment type="similarity">
    <text evidence="10">Belongs to the G-protein coupled receptor 1 family.</text>
</comment>
<evidence type="ECO:0000313" key="13">
    <source>
        <dbReference type="EMBL" id="ALG94461.1"/>
    </source>
</evidence>
<evidence type="ECO:0000256" key="6">
    <source>
        <dbReference type="ARBA" id="ARBA00023040"/>
    </source>
</evidence>
<feature type="transmembrane region" description="Helical" evidence="11">
    <location>
        <begin position="96"/>
        <end position="118"/>
    </location>
</feature>
<keyword evidence="2 11" id="KW-0716">Sensory transduction</keyword>
<dbReference type="InterPro" id="IPR017452">
    <property type="entry name" value="GPCR_Rhodpsn_7TM"/>
</dbReference>
<reference evidence="14" key="1">
    <citation type="journal article" date="2015" name="Proc. Natl. Acad. Sci. U.S.A.">
        <title>Sympatric speciation revealed by genome-wide divergence in the blind mole rat Spalax.</title>
        <authorList>
            <person name="Li K."/>
            <person name="Hong W."/>
            <person name="Jiao H."/>
            <person name="Wang G.D."/>
            <person name="Rodriguez K.A."/>
            <person name="Buffenstein R."/>
            <person name="Zhao Y."/>
            <person name="Nevo E."/>
            <person name="Zhao H."/>
        </authorList>
    </citation>
    <scope>NUCLEOTIDE SEQUENCE</scope>
    <source>
        <strain evidence="13">B2-2</strain>
        <strain evidence="14">B8-1</strain>
        <strain evidence="15">B8-2</strain>
        <tissue evidence="14">Muscle</tissue>
    </source>
</reference>